<dbReference type="PANTHER" id="PTHR47294">
    <property type="entry name" value="OS08G0431150 PROTEIN"/>
    <property type="match status" value="1"/>
</dbReference>
<keyword evidence="2" id="KW-1185">Reference proteome</keyword>
<protein>
    <recommendedName>
        <fullName evidence="3">HMA domain-containing protein</fullName>
    </recommendedName>
</protein>
<gene>
    <name evidence="1" type="ORF">HRI_004238500</name>
</gene>
<evidence type="ECO:0008006" key="3">
    <source>
        <dbReference type="Google" id="ProtNLM"/>
    </source>
</evidence>
<comment type="caution">
    <text evidence="1">The sequence shown here is derived from an EMBL/GenBank/DDBJ whole genome shotgun (WGS) entry which is preliminary data.</text>
</comment>
<dbReference type="EMBL" id="BSYR01000045">
    <property type="protein sequence ID" value="GMJ05693.1"/>
    <property type="molecule type" value="Genomic_DNA"/>
</dbReference>
<evidence type="ECO:0000313" key="1">
    <source>
        <dbReference type="EMBL" id="GMJ05693.1"/>
    </source>
</evidence>
<dbReference type="OrthoDB" id="1649273at2759"/>
<dbReference type="SUPFAM" id="SSF55008">
    <property type="entry name" value="HMA, heavy metal-associated domain"/>
    <property type="match status" value="1"/>
</dbReference>
<dbReference type="PANTHER" id="PTHR47294:SF6">
    <property type="entry name" value="HMA DOMAIN-CONTAINING PROTEIN"/>
    <property type="match status" value="1"/>
</dbReference>
<dbReference type="AlphaFoldDB" id="A0A9W7MIH2"/>
<dbReference type="InterPro" id="IPR036163">
    <property type="entry name" value="HMA_dom_sf"/>
</dbReference>
<dbReference type="Proteomes" id="UP001165190">
    <property type="component" value="Unassembled WGS sequence"/>
</dbReference>
<reference evidence="1" key="1">
    <citation type="submission" date="2023-05" db="EMBL/GenBank/DDBJ databases">
        <title>Genome and transcriptome analyses reveal genes involved in the formation of fine ridges on petal epidermal cells in Hibiscus trionum.</title>
        <authorList>
            <person name="Koshimizu S."/>
            <person name="Masuda S."/>
            <person name="Ishii T."/>
            <person name="Shirasu K."/>
            <person name="Hoshino A."/>
            <person name="Arita M."/>
        </authorList>
    </citation>
    <scope>NUCLEOTIDE SEQUENCE</scope>
    <source>
        <strain evidence="1">Hamamatsu line</strain>
    </source>
</reference>
<proteinExistence type="predicted"/>
<name>A0A9W7MIH2_HIBTR</name>
<evidence type="ECO:0000313" key="2">
    <source>
        <dbReference type="Proteomes" id="UP001165190"/>
    </source>
</evidence>
<organism evidence="1 2">
    <name type="scientific">Hibiscus trionum</name>
    <name type="common">Flower of an hour</name>
    <dbReference type="NCBI Taxonomy" id="183268"/>
    <lineage>
        <taxon>Eukaryota</taxon>
        <taxon>Viridiplantae</taxon>
        <taxon>Streptophyta</taxon>
        <taxon>Embryophyta</taxon>
        <taxon>Tracheophyta</taxon>
        <taxon>Spermatophyta</taxon>
        <taxon>Magnoliopsida</taxon>
        <taxon>eudicotyledons</taxon>
        <taxon>Gunneridae</taxon>
        <taxon>Pentapetalae</taxon>
        <taxon>rosids</taxon>
        <taxon>malvids</taxon>
        <taxon>Malvales</taxon>
        <taxon>Malvaceae</taxon>
        <taxon>Malvoideae</taxon>
        <taxon>Hibiscus</taxon>
    </lineage>
</organism>
<sequence length="118" mass="13145">MVFPTQAHKKEARRVQFNNPKSFLLPGTSLASVESLSMPLVHEVVISADIGCADCQKKIADIISRMNDTDSVLVNVLENKVTLTCTYPNSASAQFPVIYRKPVSTMAIIKKFFRSSRR</sequence>
<accession>A0A9W7MIH2</accession>
<dbReference type="GO" id="GO:0046872">
    <property type="term" value="F:metal ion binding"/>
    <property type="evidence" value="ECO:0007669"/>
    <property type="project" value="InterPro"/>
</dbReference>